<accession>A0A4S8ZWS5</accession>
<feature type="compositionally biased region" description="Basic residues" evidence="1">
    <location>
        <begin position="132"/>
        <end position="142"/>
    </location>
</feature>
<protein>
    <submittedName>
        <fullName evidence="2">Uncharacterized protein</fullName>
    </submittedName>
</protein>
<name>A0A4S8ZWS5_AURPU</name>
<comment type="caution">
    <text evidence="2">The sequence shown here is derived from an EMBL/GenBank/DDBJ whole genome shotgun (WGS) entry which is preliminary data.</text>
</comment>
<feature type="compositionally biased region" description="Basic residues" evidence="1">
    <location>
        <begin position="95"/>
        <end position="108"/>
    </location>
</feature>
<feature type="compositionally biased region" description="Basic and acidic residues" evidence="1">
    <location>
        <begin position="109"/>
        <end position="131"/>
    </location>
</feature>
<dbReference type="Proteomes" id="UP000308802">
    <property type="component" value="Unassembled WGS sequence"/>
</dbReference>
<evidence type="ECO:0000256" key="1">
    <source>
        <dbReference type="SAM" id="MobiDB-lite"/>
    </source>
</evidence>
<organism evidence="2 3">
    <name type="scientific">Aureobasidium pullulans</name>
    <name type="common">Black yeast</name>
    <name type="synonym">Pullularia pullulans</name>
    <dbReference type="NCBI Taxonomy" id="5580"/>
    <lineage>
        <taxon>Eukaryota</taxon>
        <taxon>Fungi</taxon>
        <taxon>Dikarya</taxon>
        <taxon>Ascomycota</taxon>
        <taxon>Pezizomycotina</taxon>
        <taxon>Dothideomycetes</taxon>
        <taxon>Dothideomycetidae</taxon>
        <taxon>Dothideales</taxon>
        <taxon>Saccotheciaceae</taxon>
        <taxon>Aureobasidium</taxon>
    </lineage>
</organism>
<feature type="compositionally biased region" description="Low complexity" evidence="1">
    <location>
        <begin position="62"/>
        <end position="84"/>
    </location>
</feature>
<feature type="compositionally biased region" description="Acidic residues" evidence="1">
    <location>
        <begin position="1066"/>
        <end position="1080"/>
    </location>
</feature>
<feature type="region of interest" description="Disordered" evidence="1">
    <location>
        <begin position="1"/>
        <end position="169"/>
    </location>
</feature>
<evidence type="ECO:0000313" key="3">
    <source>
        <dbReference type="Proteomes" id="UP000308802"/>
    </source>
</evidence>
<proteinExistence type="predicted"/>
<dbReference type="EMBL" id="QZAO01000309">
    <property type="protein sequence ID" value="THW70848.1"/>
    <property type="molecule type" value="Genomic_DNA"/>
</dbReference>
<reference evidence="2 3" key="1">
    <citation type="submission" date="2018-10" db="EMBL/GenBank/DDBJ databases">
        <title>Fifty Aureobasidium pullulans genomes reveal a recombining polyextremotolerant generalist.</title>
        <authorList>
            <person name="Gostincar C."/>
            <person name="Turk M."/>
            <person name="Zajc J."/>
            <person name="Gunde-Cimerman N."/>
        </authorList>
    </citation>
    <scope>NUCLEOTIDE SEQUENCE [LARGE SCALE GENOMIC DNA]</scope>
    <source>
        <strain evidence="2 3">EXF-10659</strain>
    </source>
</reference>
<feature type="compositionally biased region" description="Basic residues" evidence="1">
    <location>
        <begin position="50"/>
        <end position="59"/>
    </location>
</feature>
<feature type="region of interest" description="Disordered" evidence="1">
    <location>
        <begin position="1066"/>
        <end position="1095"/>
    </location>
</feature>
<evidence type="ECO:0000313" key="2">
    <source>
        <dbReference type="EMBL" id="THW70848.1"/>
    </source>
</evidence>
<sequence>MHSAPFTMAIGTRGRPAGYDQPTQSSVSKQKVKKGQSSQDDDSESPPKKPPTKAPKKPPTKAPTKAPAKTPAKPPSKAAQSTAKDAGGPDESGKPKKAARKSRKKKNDKKSSGDSDGSKPSDESDAQEKEKSKKKKKRKPKKTSGQQDTPSDSDDEDGNSPDLERRRNKPLVGADVVKLAAFNTAWTLYLEEHYVHKDEQLKFTRRIFDLLENSALRHLPPELAGAEQAQRHWEALLLPANQALNTFNRSMARRRNPQKTWQIHIYLDPNRTKMLDQEKEVVAQLSYDVIPSTNADLARKVAEEFRGLMNRWHLPWRVAGGGAIRSLLLEAAYRNVTGTTIAFCKGPHSNADQISLEARSLSEEGEILEHKFRIFHTKIPEEFDIASVPDPMPGVRWGTSATHSDVPRKFKPKKLPKGWTDKKWAAATKFMMFFASATHGLLLSGKQMDQLWNFHQENVFGSRKSTRGSHLYGRRRLLCAYLRHEHRNYRVIPSDSVLTDLGFKKADVRNFVMTVNSTLAARVVSALDIGYKTYSLNADPRYTILAVAEAIDMINQEISEGVPPTTGCVCTKAQCKFEFHPCAVCLNPALCSTLTYNSDGVRVCPGCIGTTKDVEKFAKTVIRERLRWLVRHEAIQSGRDPKNEAHERLKTKCIEELCATLPDQSNGPAYCDAFADNEIVMIPEEMATAGRRMHPDSISIDAKLLRVHAEGIGLMGHAPGNVHITRASINRAKFVWPPGVLALLTRWIKDAEGRQAYAHEFMHQMADMHLLTCKTPYYAAIKNTEKVERSKLQRQRAEIIAGRPAPNEHGPWEQKSQQWIEAKVHPVTVGDEDSFTWEKEPRDGLLNIAAQYEQDLGVKLQYSSDGCPNIGYDTSTKDNPNGLMEEGLSWNSMAVFCRERRERMRLKCNRRHATEDSVYALHAEMIRYACLDQACAKGDCKEPDMHFFHLPKALKIKHPLRLSIGHKHHGLQMLTGWPEEPSDIDQRNDKMNNIRMETWLENWTKLDIDEDFYELTREVFTRLVVPRDLYDPATSPPQDDDASLIEAQDVDYNAETVAGPSAMDLYEEDVSNGNDPEDPELPLSGKPPSDPKHPSMRSITFEVGQTDYALLTNDDLVGEDHIFYGRTLLVGDQTGYAFTDGTFRTSTGKVVGKHDHDGDFYALAANIGSFPKPYAGPCRLAKMIYHLQIPSIVDSESQFFDIVLINDLDVGFANTSNKFVTIDGNVVGSFDTASGTVTDANGGEVGNIGAFSTEEYEMGDDLLGEYQSLEMVSYNGKEKAAALVTSLQTGGDGSSVQQRVQTLLPEDHALYGYALQAFLKNGVDGDPLIAFPHTDNVFRNVLNDDVVACIRITGVVDVNGNEIALNDAEKSYEKPEDDEGELPPDNARLHAVAQPFSTARNEIDSLAGRGTALDGVVVRVRDAENRDYSIAYPDNNNRFLTRVIPGIQQPTAARAVASWHAIQGDDVVHIRDNEYNMIAWVERGADGVWELHEGSSEA</sequence>
<gene>
    <name evidence="2" type="ORF">D6D19_07573</name>
</gene>